<feature type="domain" description="Carbohydrate kinase PfkB" evidence="3">
    <location>
        <begin position="184"/>
        <end position="278"/>
    </location>
</feature>
<reference evidence="5" key="1">
    <citation type="journal article" date="2019" name="Int. J. Syst. Evol. Microbiol.">
        <title>The Global Catalogue of Microorganisms (GCM) 10K type strain sequencing project: providing services to taxonomists for standard genome sequencing and annotation.</title>
        <authorList>
            <consortium name="The Broad Institute Genomics Platform"/>
            <consortium name="The Broad Institute Genome Sequencing Center for Infectious Disease"/>
            <person name="Wu L."/>
            <person name="Ma J."/>
        </authorList>
    </citation>
    <scope>NUCLEOTIDE SEQUENCE [LARGE SCALE GENOMIC DNA]</scope>
    <source>
        <strain evidence="5">JCM 9377</strain>
    </source>
</reference>
<organism evidence="4 5">
    <name type="scientific">Actinocorallia longicatena</name>
    <dbReference type="NCBI Taxonomy" id="111803"/>
    <lineage>
        <taxon>Bacteria</taxon>
        <taxon>Bacillati</taxon>
        <taxon>Actinomycetota</taxon>
        <taxon>Actinomycetes</taxon>
        <taxon>Streptosporangiales</taxon>
        <taxon>Thermomonosporaceae</taxon>
        <taxon>Actinocorallia</taxon>
    </lineage>
</organism>
<dbReference type="GO" id="GO:0016301">
    <property type="term" value="F:kinase activity"/>
    <property type="evidence" value="ECO:0007669"/>
    <property type="project" value="UniProtKB-KW"/>
</dbReference>
<dbReference type="Pfam" id="PF00294">
    <property type="entry name" value="PfkB"/>
    <property type="match status" value="2"/>
</dbReference>
<evidence type="ECO:0000313" key="5">
    <source>
        <dbReference type="Proteomes" id="UP001501237"/>
    </source>
</evidence>
<gene>
    <name evidence="4" type="ORF">GCM10010468_40330</name>
</gene>
<keyword evidence="5" id="KW-1185">Reference proteome</keyword>
<evidence type="ECO:0000259" key="3">
    <source>
        <dbReference type="Pfam" id="PF00294"/>
    </source>
</evidence>
<accession>A0ABP6QBJ4</accession>
<dbReference type="Proteomes" id="UP001501237">
    <property type="component" value="Unassembled WGS sequence"/>
</dbReference>
<dbReference type="EMBL" id="BAAAUV010000009">
    <property type="protein sequence ID" value="GAA3217511.1"/>
    <property type="molecule type" value="Genomic_DNA"/>
</dbReference>
<keyword evidence="1" id="KW-0808">Transferase</keyword>
<protein>
    <submittedName>
        <fullName evidence="4">Sugar kinase</fullName>
    </submittedName>
</protein>
<name>A0ABP6QBJ4_9ACTN</name>
<dbReference type="SUPFAM" id="SSF53613">
    <property type="entry name" value="Ribokinase-like"/>
    <property type="match status" value="1"/>
</dbReference>
<sequence length="294" mass="30771">MYDVLVIGGAGVDTIVNVPQDLPLPYADSVATPGIAEYAGHTGSGVALGCRSLGLSVKLVDFLGEDRLGGLVRDRLAAGGVDTEFVISPAGTRRAVNLVDPKGRRTSFYDGRDLPGQRLPEGLVAAAPARHVHVSIMDFARHVYPLGDGVTTSTDLHDWDGVNPHHADFARSSDVVFVSATALADVPGTVHALFTEGRALAVVVMDGERGGWFATRADREPRHYEPAAGGPVVDSNGAGDAFVSGFLHAWLRSRAVVECVRSGAVAGLYACGAAGTHQALITLPELEARLTPHP</sequence>
<dbReference type="RefSeq" id="WP_344830445.1">
    <property type="nucleotide sequence ID" value="NZ_BAAAUV010000009.1"/>
</dbReference>
<proteinExistence type="predicted"/>
<dbReference type="Gene3D" id="3.40.1190.20">
    <property type="match status" value="1"/>
</dbReference>
<keyword evidence="2 4" id="KW-0418">Kinase</keyword>
<dbReference type="PANTHER" id="PTHR10584:SF166">
    <property type="entry name" value="RIBOKINASE"/>
    <property type="match status" value="1"/>
</dbReference>
<dbReference type="InterPro" id="IPR002173">
    <property type="entry name" value="Carboh/pur_kinase_PfkB_CS"/>
</dbReference>
<feature type="domain" description="Carbohydrate kinase PfkB" evidence="3">
    <location>
        <begin position="3"/>
        <end position="118"/>
    </location>
</feature>
<evidence type="ECO:0000256" key="2">
    <source>
        <dbReference type="ARBA" id="ARBA00022777"/>
    </source>
</evidence>
<evidence type="ECO:0000313" key="4">
    <source>
        <dbReference type="EMBL" id="GAA3217511.1"/>
    </source>
</evidence>
<dbReference type="InterPro" id="IPR029056">
    <property type="entry name" value="Ribokinase-like"/>
</dbReference>
<dbReference type="InterPro" id="IPR011611">
    <property type="entry name" value="PfkB_dom"/>
</dbReference>
<comment type="caution">
    <text evidence="4">The sequence shown here is derived from an EMBL/GenBank/DDBJ whole genome shotgun (WGS) entry which is preliminary data.</text>
</comment>
<dbReference type="PROSITE" id="PS00584">
    <property type="entry name" value="PFKB_KINASES_2"/>
    <property type="match status" value="1"/>
</dbReference>
<evidence type="ECO:0000256" key="1">
    <source>
        <dbReference type="ARBA" id="ARBA00022679"/>
    </source>
</evidence>
<dbReference type="PANTHER" id="PTHR10584">
    <property type="entry name" value="SUGAR KINASE"/>
    <property type="match status" value="1"/>
</dbReference>